<comment type="function">
    <text evidence="1">DNA polymerase III is a complex, multichain enzyme responsible for most of the replicative synthesis in bacteria. The epsilon subunit contain the editing function and is a proofreading 3'-5' exonuclease.</text>
</comment>
<dbReference type="InterPro" id="IPR013520">
    <property type="entry name" value="Ribonucl_H"/>
</dbReference>
<dbReference type="InterPro" id="IPR036397">
    <property type="entry name" value="RNaseH_sf"/>
</dbReference>
<name>A0A934KX03_9FLAO</name>
<proteinExistence type="predicted"/>
<dbReference type="InterPro" id="IPR000305">
    <property type="entry name" value="GIY-YIG_endonuc"/>
</dbReference>
<feature type="domain" description="GIY-YIG" evidence="3">
    <location>
        <begin position="200"/>
        <end position="276"/>
    </location>
</feature>
<evidence type="ECO:0000256" key="2">
    <source>
        <dbReference type="ARBA" id="ARBA00026073"/>
    </source>
</evidence>
<dbReference type="GO" id="GO:0008408">
    <property type="term" value="F:3'-5' exonuclease activity"/>
    <property type="evidence" value="ECO:0007669"/>
    <property type="project" value="TreeGrafter"/>
</dbReference>
<dbReference type="GO" id="GO:0003887">
    <property type="term" value="F:DNA-directed DNA polymerase activity"/>
    <property type="evidence" value="ECO:0007669"/>
    <property type="project" value="InterPro"/>
</dbReference>
<dbReference type="InterPro" id="IPR047296">
    <property type="entry name" value="GIY-YIG_UvrC_Cho"/>
</dbReference>
<dbReference type="Proteomes" id="UP000662373">
    <property type="component" value="Unassembled WGS sequence"/>
</dbReference>
<dbReference type="CDD" id="cd06127">
    <property type="entry name" value="DEDDh"/>
    <property type="match status" value="1"/>
</dbReference>
<accession>A0A934KX03</accession>
<evidence type="ECO:0000313" key="5">
    <source>
        <dbReference type="Proteomes" id="UP000662373"/>
    </source>
</evidence>
<evidence type="ECO:0000259" key="3">
    <source>
        <dbReference type="PROSITE" id="PS50164"/>
    </source>
</evidence>
<dbReference type="Pfam" id="PF00929">
    <property type="entry name" value="RNase_T"/>
    <property type="match status" value="1"/>
</dbReference>
<dbReference type="InterPro" id="IPR006054">
    <property type="entry name" value="DnaQ"/>
</dbReference>
<dbReference type="RefSeq" id="WP_199598883.1">
    <property type="nucleotide sequence ID" value="NZ_JAEHJZ010000021.1"/>
</dbReference>
<dbReference type="Gene3D" id="3.40.1440.10">
    <property type="entry name" value="GIY-YIG endonuclease"/>
    <property type="match status" value="1"/>
</dbReference>
<comment type="caution">
    <text evidence="4">The sequence shown here is derived from an EMBL/GenBank/DDBJ whole genome shotgun (WGS) entry which is preliminary data.</text>
</comment>
<dbReference type="PANTHER" id="PTHR30231:SF41">
    <property type="entry name" value="DNA POLYMERASE III SUBUNIT EPSILON"/>
    <property type="match status" value="1"/>
</dbReference>
<dbReference type="GO" id="GO:0005829">
    <property type="term" value="C:cytosol"/>
    <property type="evidence" value="ECO:0007669"/>
    <property type="project" value="TreeGrafter"/>
</dbReference>
<dbReference type="AlphaFoldDB" id="A0A934KX03"/>
<evidence type="ECO:0000256" key="1">
    <source>
        <dbReference type="ARBA" id="ARBA00025483"/>
    </source>
</evidence>
<dbReference type="FunFam" id="3.30.420.10:FF:000045">
    <property type="entry name" value="3'-5' exonuclease DinG"/>
    <property type="match status" value="1"/>
</dbReference>
<protein>
    <submittedName>
        <fullName evidence="4">GIY-YIG nuclease family protein</fullName>
    </submittedName>
</protein>
<keyword evidence="5" id="KW-1185">Reference proteome</keyword>
<dbReference type="SUPFAM" id="SSF82771">
    <property type="entry name" value="GIY-YIG endonuclease"/>
    <property type="match status" value="1"/>
</dbReference>
<dbReference type="NCBIfam" id="TIGR00573">
    <property type="entry name" value="dnaq"/>
    <property type="match status" value="1"/>
</dbReference>
<organism evidence="4 5">
    <name type="scientific">Gelidibacter salicanalis</name>
    <dbReference type="NCBI Taxonomy" id="291193"/>
    <lineage>
        <taxon>Bacteria</taxon>
        <taxon>Pseudomonadati</taxon>
        <taxon>Bacteroidota</taxon>
        <taxon>Flavobacteriia</taxon>
        <taxon>Flavobacteriales</taxon>
        <taxon>Flavobacteriaceae</taxon>
        <taxon>Gelidibacter</taxon>
    </lineage>
</organism>
<dbReference type="GO" id="GO:0006289">
    <property type="term" value="P:nucleotide-excision repair"/>
    <property type="evidence" value="ECO:0007669"/>
    <property type="project" value="InterPro"/>
</dbReference>
<dbReference type="SMART" id="SM00465">
    <property type="entry name" value="GIYc"/>
    <property type="match status" value="1"/>
</dbReference>
<dbReference type="SUPFAM" id="SSF53098">
    <property type="entry name" value="Ribonuclease H-like"/>
    <property type="match status" value="1"/>
</dbReference>
<dbReference type="GO" id="GO:0045004">
    <property type="term" value="P:DNA replication proofreading"/>
    <property type="evidence" value="ECO:0007669"/>
    <property type="project" value="TreeGrafter"/>
</dbReference>
<reference evidence="4 5" key="1">
    <citation type="submission" date="2020-09" db="EMBL/GenBank/DDBJ databases">
        <title>Draft genome of Gelidibacter salicanalis PAMC21136.</title>
        <authorList>
            <person name="Park H."/>
        </authorList>
    </citation>
    <scope>NUCLEOTIDE SEQUENCE [LARGE SCALE GENOMIC DNA]</scope>
    <source>
        <strain evidence="4 5">PAMC21136</strain>
    </source>
</reference>
<dbReference type="PROSITE" id="PS50164">
    <property type="entry name" value="GIY_YIG"/>
    <property type="match status" value="1"/>
</dbReference>
<dbReference type="InterPro" id="IPR035901">
    <property type="entry name" value="GIY-YIG_endonuc_sf"/>
</dbReference>
<dbReference type="Pfam" id="PF01541">
    <property type="entry name" value="GIY-YIG"/>
    <property type="match status" value="1"/>
</dbReference>
<dbReference type="Gene3D" id="3.30.420.10">
    <property type="entry name" value="Ribonuclease H-like superfamily/Ribonuclease H"/>
    <property type="match status" value="1"/>
</dbReference>
<comment type="subunit">
    <text evidence="2">DNA polymerase III contains a core (composed of alpha, epsilon and theta chains) that associates with a tau subunit. This core dimerizes to form the POLIII' complex. PolIII' associates with the gamma complex (composed of gamma, delta, delta', psi and chi chains) and with the beta chain to form the complete DNA polymerase III complex.</text>
</comment>
<evidence type="ECO:0000313" key="4">
    <source>
        <dbReference type="EMBL" id="MBJ7880870.1"/>
    </source>
</evidence>
<dbReference type="EMBL" id="JAEHJZ010000021">
    <property type="protein sequence ID" value="MBJ7880870.1"/>
    <property type="molecule type" value="Genomic_DNA"/>
</dbReference>
<sequence length="459" mass="52231">MGKTKATYTIIDVETTGRGNKITEISIFKYDGEKVVDEFTSLVNPESLIPDYITALTGIDDAMVADAPTFAEISEAILAITEDTIFVAHNVNFDYNVIRTEFKAIGGDFRRRKLCTVRLSRALFPGFRSYSLGKLCATMEIDLVDRHRARGDAEATVTLFEKLLAHKHSETVFADFLKKGSKEATLPSHLPSAIFESIPNGPGIYYFKNKKGKIIYVGKAINLKKRVLGHFYDKKEKELNLCRETAHIDYELSGSDLVARLMEDAAIKHHFPLYNQAAKRVPKPYAVFSYEDRRGIQHLAFNTLKATPFPLQIFHSIRDCRLYLEQVCEKFELCPKYCHLQESVWTCSHYKLTTCKGVCKDEESVVDYNERANLAIEYMAISNQNIVLKEKGRHQKEEAFILIKNGLYLGYGFVDKSAQIVHTDDLETFLIPQKETMEVQGILRKLLLQSSTVQTLELH</sequence>
<dbReference type="CDD" id="cd10434">
    <property type="entry name" value="GIY-YIG_UvrC_Cho"/>
    <property type="match status" value="1"/>
</dbReference>
<dbReference type="PANTHER" id="PTHR30231">
    <property type="entry name" value="DNA POLYMERASE III SUBUNIT EPSILON"/>
    <property type="match status" value="1"/>
</dbReference>
<dbReference type="SMART" id="SM00479">
    <property type="entry name" value="EXOIII"/>
    <property type="match status" value="1"/>
</dbReference>
<dbReference type="InterPro" id="IPR012337">
    <property type="entry name" value="RNaseH-like_sf"/>
</dbReference>
<dbReference type="GO" id="GO:0003677">
    <property type="term" value="F:DNA binding"/>
    <property type="evidence" value="ECO:0007669"/>
    <property type="project" value="InterPro"/>
</dbReference>
<gene>
    <name evidence="4" type="ORF">JEM65_09450</name>
</gene>